<organism evidence="1">
    <name type="scientific">marine metagenome</name>
    <dbReference type="NCBI Taxonomy" id="408172"/>
    <lineage>
        <taxon>unclassified sequences</taxon>
        <taxon>metagenomes</taxon>
        <taxon>ecological metagenomes</taxon>
    </lineage>
</organism>
<sequence length="52" mass="5324">MHLPEGAEVAAVTRFGVPLDVDDTLVLEADDQITIVGPEDAMPAPGDPAPLG</sequence>
<reference evidence="1" key="1">
    <citation type="submission" date="2018-05" db="EMBL/GenBank/DDBJ databases">
        <authorList>
            <person name="Lanie J.A."/>
            <person name="Ng W.-L."/>
            <person name="Kazmierczak K.M."/>
            <person name="Andrzejewski T.M."/>
            <person name="Davidsen T.M."/>
            <person name="Wayne K.J."/>
            <person name="Tettelin H."/>
            <person name="Glass J.I."/>
            <person name="Rusch D."/>
            <person name="Podicherti R."/>
            <person name="Tsui H.-C.T."/>
            <person name="Winkler M.E."/>
        </authorList>
    </citation>
    <scope>NUCLEOTIDE SEQUENCE</scope>
</reference>
<gene>
    <name evidence="1" type="ORF">METZ01_LOCUS72789</name>
</gene>
<proteinExistence type="predicted"/>
<evidence type="ECO:0000313" key="1">
    <source>
        <dbReference type="EMBL" id="SVA19935.1"/>
    </source>
</evidence>
<dbReference type="EMBL" id="UINC01005226">
    <property type="protein sequence ID" value="SVA19935.1"/>
    <property type="molecule type" value="Genomic_DNA"/>
</dbReference>
<name>A0A381TV49_9ZZZZ</name>
<dbReference type="AlphaFoldDB" id="A0A381TV49"/>
<protein>
    <recommendedName>
        <fullName evidence="2">RCK C-terminal domain-containing protein</fullName>
    </recommendedName>
</protein>
<evidence type="ECO:0008006" key="2">
    <source>
        <dbReference type="Google" id="ProtNLM"/>
    </source>
</evidence>
<accession>A0A381TV49</accession>